<name>A0A1V8NRU5_CITBR</name>
<comment type="caution">
    <text evidence="2">The sequence shown here is derived from an EMBL/GenBank/DDBJ whole genome shotgun (WGS) entry which is preliminary data.</text>
</comment>
<dbReference type="Proteomes" id="UP000192573">
    <property type="component" value="Unassembled WGS sequence"/>
</dbReference>
<evidence type="ECO:0000313" key="3">
    <source>
        <dbReference type="Proteomes" id="UP000192573"/>
    </source>
</evidence>
<keyword evidence="1" id="KW-0472">Membrane</keyword>
<proteinExistence type="predicted"/>
<accession>A0A1V8NRU5</accession>
<organism evidence="2 3">
    <name type="scientific">Citrobacter braakii</name>
    <dbReference type="NCBI Taxonomy" id="57706"/>
    <lineage>
        <taxon>Bacteria</taxon>
        <taxon>Pseudomonadati</taxon>
        <taxon>Pseudomonadota</taxon>
        <taxon>Gammaproteobacteria</taxon>
        <taxon>Enterobacterales</taxon>
        <taxon>Enterobacteriaceae</taxon>
        <taxon>Citrobacter</taxon>
        <taxon>Citrobacter freundii complex</taxon>
    </lineage>
</organism>
<sequence length="120" mass="13596">MSLRKLDVTDYLFILFLIFVLAGSWSFLNHIIEQSRLDQAVVTLPDIRVIGKVTESIPVNNYTVRLRLDDGTTLILETADVIPAGVTAVLRRTANQKDWLCLKALSTENIKCYRLQGDLF</sequence>
<feature type="transmembrane region" description="Helical" evidence="1">
    <location>
        <begin position="12"/>
        <end position="32"/>
    </location>
</feature>
<protein>
    <submittedName>
        <fullName evidence="2">Uncharacterized protein</fullName>
    </submittedName>
</protein>
<gene>
    <name evidence="2" type="ORF">BZK42_26905</name>
</gene>
<dbReference type="AlphaFoldDB" id="A0A1V8NRU5"/>
<dbReference type="RefSeq" id="WP_080861163.1">
    <property type="nucleotide sequence ID" value="NZ_CP077405.1"/>
</dbReference>
<dbReference type="EMBL" id="NAEW01000036">
    <property type="protein sequence ID" value="OQM39047.1"/>
    <property type="molecule type" value="Genomic_DNA"/>
</dbReference>
<evidence type="ECO:0000256" key="1">
    <source>
        <dbReference type="SAM" id="Phobius"/>
    </source>
</evidence>
<keyword evidence="1" id="KW-0812">Transmembrane</keyword>
<reference evidence="2 3" key="1">
    <citation type="submission" date="2017-03" db="EMBL/GenBank/DDBJ databases">
        <authorList>
            <person name="Afonso C.L."/>
            <person name="Miller P.J."/>
            <person name="Scott M.A."/>
            <person name="Spackman E."/>
            <person name="Goraichik I."/>
            <person name="Dimitrov K.M."/>
            <person name="Suarez D.L."/>
            <person name="Swayne D.E."/>
        </authorList>
    </citation>
    <scope>NUCLEOTIDE SEQUENCE [LARGE SCALE GENOMIC DNA]</scope>
    <source>
        <strain evidence="2 3">ATCC 51113</strain>
    </source>
</reference>
<evidence type="ECO:0000313" key="2">
    <source>
        <dbReference type="EMBL" id="OQM39047.1"/>
    </source>
</evidence>
<keyword evidence="1" id="KW-1133">Transmembrane helix</keyword>